<evidence type="ECO:0000313" key="11">
    <source>
        <dbReference type="Proteomes" id="UP000265140"/>
    </source>
</evidence>
<comment type="similarity">
    <text evidence="2">Belongs to the peptidase C48 family.</text>
</comment>
<dbReference type="OMA" id="WSLITLD"/>
<evidence type="ECO:0000256" key="3">
    <source>
        <dbReference type="ARBA" id="ARBA00022670"/>
    </source>
</evidence>
<organism evidence="10 11">
    <name type="scientific">Esox lucius</name>
    <name type="common">Northern pike</name>
    <dbReference type="NCBI Taxonomy" id="8010"/>
    <lineage>
        <taxon>Eukaryota</taxon>
        <taxon>Metazoa</taxon>
        <taxon>Chordata</taxon>
        <taxon>Craniata</taxon>
        <taxon>Vertebrata</taxon>
        <taxon>Euteleostomi</taxon>
        <taxon>Actinopterygii</taxon>
        <taxon>Neopterygii</taxon>
        <taxon>Teleostei</taxon>
        <taxon>Protacanthopterygii</taxon>
        <taxon>Esociformes</taxon>
        <taxon>Esocidae</taxon>
        <taxon>Esox</taxon>
    </lineage>
</organism>
<dbReference type="SUPFAM" id="SSF54001">
    <property type="entry name" value="Cysteine proteinases"/>
    <property type="match status" value="1"/>
</dbReference>
<feature type="domain" description="Ubiquitin-like protease family profile" evidence="9">
    <location>
        <begin position="488"/>
        <end position="645"/>
    </location>
</feature>
<evidence type="ECO:0000256" key="8">
    <source>
        <dbReference type="SAM" id="MobiDB-lite"/>
    </source>
</evidence>
<feature type="compositionally biased region" description="Basic and acidic residues" evidence="8">
    <location>
        <begin position="290"/>
        <end position="303"/>
    </location>
</feature>
<evidence type="ECO:0000313" key="10">
    <source>
        <dbReference type="Ensembl" id="ENSELUP00000038905.3"/>
    </source>
</evidence>
<sequence>MVHNGSVPQTPPPSPTPPLPAQVGARGRSSGRKRTPKACDCCGPNSKHHDGKTPGGKPRQRRVRLGNGRGQGVGENPKRKVGRPPFKKPPITEEQVTATREELENYSVLEQVTHSVAQPVTNSMGQLQLVTNSLGQPQAVTNSLGQPQAVTNSVGPPQRVTNSMGPPQLVTNSMGPPQLVTNSVGPPQLETNSVGQPQLVTNSLVQPQPVTSSVGQLLINSVSQKLTYTVVQLVAKSVVQPVTNALVQPQANFTVQPVTDLLVEPVTNSLVADSDMEQEQTSEGAVCEGEQARGLEKEPEAGLDKPPLTENKTELLKLPQSFSSEPVVSFSNGISPVHKEEPTDCGTPMEVEPSAAACVSPGIFMFSNLHPFALWDHRDYCKMGVWGTSTKPEVDPTKQTEPSPQSKSEHSVQVGIRDLIHGKFLELFYVKYGSFIPLSESDVIDHLKNKCNNDLNEKKLNINSEVVRYKAGLASTPMNLFKVDYNKHTLTLEDLSTLDDQNWVNDQVINMYGELIMEATQHKVHFFNSFFHRQLVAKGYEGVKRWTKKVDLFSKRLLLIPIHLEIHWSLITVDIANRHIHYYDSQGMVFKYTIENIMRYILAEAKEKKQAGYQKGWKMVINKGIPQQKNDSDCGVFVLEYCKCLALKEPLEFTQNDMPKVRKRIYKELCECKLID</sequence>
<dbReference type="FunFam" id="3.40.395.10:FF:000002">
    <property type="entry name" value="Putative sentrin-specific protease 5"/>
    <property type="match status" value="1"/>
</dbReference>
<dbReference type="Pfam" id="PF19722">
    <property type="entry name" value="SENP3_5_N"/>
    <property type="match status" value="1"/>
</dbReference>
<dbReference type="PROSITE" id="PS50600">
    <property type="entry name" value="ULP_PROTEASE"/>
    <property type="match status" value="1"/>
</dbReference>
<dbReference type="Pfam" id="PF02902">
    <property type="entry name" value="Peptidase_C48"/>
    <property type="match status" value="1"/>
</dbReference>
<dbReference type="InterPro" id="IPR038765">
    <property type="entry name" value="Papain-like_cys_pep_sf"/>
</dbReference>
<dbReference type="GO" id="GO:0006508">
    <property type="term" value="P:proteolysis"/>
    <property type="evidence" value="ECO:0007669"/>
    <property type="project" value="UniProtKB-KW"/>
</dbReference>
<evidence type="ECO:0000256" key="4">
    <source>
        <dbReference type="ARBA" id="ARBA00022786"/>
    </source>
</evidence>
<keyword evidence="7" id="KW-0539">Nucleus</keyword>
<evidence type="ECO:0000256" key="5">
    <source>
        <dbReference type="ARBA" id="ARBA00022801"/>
    </source>
</evidence>
<dbReference type="InParanoid" id="A0A3P9ADY2"/>
<keyword evidence="6" id="KW-0788">Thiol protease</keyword>
<dbReference type="GeneTree" id="ENSGT00940000156309"/>
<dbReference type="AlphaFoldDB" id="A0A3P9ADY2"/>
<dbReference type="Bgee" id="ENSELUG00000018895">
    <property type="expression patterns" value="Expressed in ovary and 14 other cell types or tissues"/>
</dbReference>
<evidence type="ECO:0000259" key="9">
    <source>
        <dbReference type="PROSITE" id="PS50600"/>
    </source>
</evidence>
<evidence type="ECO:0000256" key="6">
    <source>
        <dbReference type="ARBA" id="ARBA00022807"/>
    </source>
</evidence>
<dbReference type="InterPro" id="IPR003653">
    <property type="entry name" value="Peptidase_C48_C"/>
</dbReference>
<reference evidence="10" key="4">
    <citation type="submission" date="2025-09" db="UniProtKB">
        <authorList>
            <consortium name="Ensembl"/>
        </authorList>
    </citation>
    <scope>IDENTIFICATION</scope>
</reference>
<evidence type="ECO:0000256" key="2">
    <source>
        <dbReference type="ARBA" id="ARBA00005234"/>
    </source>
</evidence>
<dbReference type="Gene3D" id="3.40.395.10">
    <property type="entry name" value="Adenoviral Proteinase, Chain A"/>
    <property type="match status" value="1"/>
</dbReference>
<proteinExistence type="inferred from homology"/>
<dbReference type="STRING" id="8010.ENSELUP00000038905"/>
<dbReference type="GO" id="GO:0016929">
    <property type="term" value="F:deSUMOylase activity"/>
    <property type="evidence" value="ECO:0007669"/>
    <property type="project" value="TreeGrafter"/>
</dbReference>
<dbReference type="InterPro" id="IPR045577">
    <property type="entry name" value="SENP3_5_cons_dom"/>
</dbReference>
<feature type="region of interest" description="Disordered" evidence="8">
    <location>
        <begin position="1"/>
        <end position="90"/>
    </location>
</feature>
<dbReference type="GO" id="GO:0005730">
    <property type="term" value="C:nucleolus"/>
    <property type="evidence" value="ECO:0007669"/>
    <property type="project" value="UniProtKB-SubCell"/>
</dbReference>
<comment type="subcellular location">
    <subcellularLocation>
        <location evidence="1">Nucleus</location>
        <location evidence="1">Nucleolus</location>
    </subcellularLocation>
</comment>
<accession>A0A3P9ADY2</accession>
<feature type="region of interest" description="Disordered" evidence="8">
    <location>
        <begin position="145"/>
        <end position="194"/>
    </location>
</feature>
<feature type="region of interest" description="Disordered" evidence="8">
    <location>
        <begin position="275"/>
        <end position="308"/>
    </location>
</feature>
<dbReference type="Proteomes" id="UP000265140">
    <property type="component" value="Chromosome 8"/>
</dbReference>
<dbReference type="GO" id="GO:0016926">
    <property type="term" value="P:protein desumoylation"/>
    <property type="evidence" value="ECO:0007669"/>
    <property type="project" value="TreeGrafter"/>
</dbReference>
<feature type="region of interest" description="Disordered" evidence="8">
    <location>
        <begin position="391"/>
        <end position="410"/>
    </location>
</feature>
<protein>
    <submittedName>
        <fullName evidence="10">SUMO specific peptidase 5</fullName>
    </submittedName>
</protein>
<reference evidence="10" key="3">
    <citation type="submission" date="2025-08" db="UniProtKB">
        <authorList>
            <consortium name="Ensembl"/>
        </authorList>
    </citation>
    <scope>IDENTIFICATION</scope>
</reference>
<reference evidence="11" key="1">
    <citation type="journal article" date="2014" name="PLoS ONE">
        <title>The genome and linkage map of the northern pike (Esox lucius): conserved synteny revealed between the salmonid sister group and the Neoteleostei.</title>
        <authorList>
            <person name="Rondeau E.B."/>
            <person name="Minkley D.R."/>
            <person name="Leong J.S."/>
            <person name="Messmer A.M."/>
            <person name="Jantzen J.R."/>
            <person name="von Schalburg K.R."/>
            <person name="Lemon C."/>
            <person name="Bird N.H."/>
            <person name="Koop B.F."/>
        </authorList>
    </citation>
    <scope>NUCLEOTIDE SEQUENCE</scope>
</reference>
<keyword evidence="3" id="KW-0645">Protease</keyword>
<feature type="compositionally biased region" description="Pro residues" evidence="8">
    <location>
        <begin position="9"/>
        <end position="20"/>
    </location>
</feature>
<keyword evidence="4" id="KW-0833">Ubl conjugation pathway</keyword>
<keyword evidence="11" id="KW-1185">Reference proteome</keyword>
<reference evidence="10" key="2">
    <citation type="submission" date="2020-02" db="EMBL/GenBank/DDBJ databases">
        <title>Esox lucius (northern pike) genome, fEsoLuc1, primary haplotype.</title>
        <authorList>
            <person name="Myers G."/>
            <person name="Karagic N."/>
            <person name="Meyer A."/>
            <person name="Pippel M."/>
            <person name="Reichard M."/>
            <person name="Winkler S."/>
            <person name="Tracey A."/>
            <person name="Sims Y."/>
            <person name="Howe K."/>
            <person name="Rhie A."/>
            <person name="Formenti G."/>
            <person name="Durbin R."/>
            <person name="Fedrigo O."/>
            <person name="Jarvis E.D."/>
        </authorList>
    </citation>
    <scope>NUCLEOTIDE SEQUENCE [LARGE SCALE GENOMIC DNA]</scope>
</reference>
<name>A0A3P9ADY2_ESOLU</name>
<dbReference type="Ensembl" id="ENSELUT00000041068.3">
    <property type="protein sequence ID" value="ENSELUP00000038905.3"/>
    <property type="gene ID" value="ENSELUG00000018895.3"/>
</dbReference>
<evidence type="ECO:0000256" key="7">
    <source>
        <dbReference type="ARBA" id="ARBA00023242"/>
    </source>
</evidence>
<evidence type="ECO:0000256" key="1">
    <source>
        <dbReference type="ARBA" id="ARBA00004604"/>
    </source>
</evidence>
<dbReference type="PANTHER" id="PTHR12606">
    <property type="entry name" value="SENTRIN/SUMO-SPECIFIC PROTEASE"/>
    <property type="match status" value="1"/>
</dbReference>
<keyword evidence="5" id="KW-0378">Hydrolase</keyword>
<dbReference type="PANTHER" id="PTHR12606:SF10">
    <property type="entry name" value="SENTRIN-SPECIFIC PROTEASE 5"/>
    <property type="match status" value="1"/>
</dbReference>